<name>A0ACB5TCY4_AMBMO</name>
<comment type="caution">
    <text evidence="1">The sequence shown here is derived from an EMBL/GenBank/DDBJ whole genome shotgun (WGS) entry which is preliminary data.</text>
</comment>
<reference evidence="1" key="1">
    <citation type="submission" date="2023-04" db="EMBL/GenBank/DDBJ databases">
        <title>Ambrosiozyma monospora NBRC 10751.</title>
        <authorList>
            <person name="Ichikawa N."/>
            <person name="Sato H."/>
            <person name="Tonouchi N."/>
        </authorList>
    </citation>
    <scope>NUCLEOTIDE SEQUENCE</scope>
    <source>
        <strain evidence="1">NBRC 10751</strain>
    </source>
</reference>
<dbReference type="Proteomes" id="UP001165064">
    <property type="component" value="Unassembled WGS sequence"/>
</dbReference>
<protein>
    <submittedName>
        <fullName evidence="1">Unnamed protein product</fullName>
    </submittedName>
</protein>
<keyword evidence="2" id="KW-1185">Reference proteome</keyword>
<sequence>MIPTKACLAIANDTRDRAAFAMLYGWTKLGRHVTEEEKQRFGLESVAGHHRRFYNDDEFSFMSGVLYLALQRNDLCLTNGTKMFWSIIANEWIHSQDLYELERETISALYDIFLSDTNYSPELREVKNFISTLKSLIVLDVEDEAYQPVMKLINVVFEFLRTANELKSIPAGEEFDDSRTFYKINIAGYLMNVDKPELLQSFINSMYDANLKKKNFIQAALSLELLANTYTWDTTSYLPPCSAPFFPSQSEFKRKEALFKLMATNFIKGGKVEQALSMH</sequence>
<gene>
    <name evidence="1" type="ORF">Amon02_000774900</name>
</gene>
<proteinExistence type="predicted"/>
<evidence type="ECO:0000313" key="2">
    <source>
        <dbReference type="Proteomes" id="UP001165064"/>
    </source>
</evidence>
<dbReference type="EMBL" id="BSXS01006581">
    <property type="protein sequence ID" value="GME85713.1"/>
    <property type="molecule type" value="Genomic_DNA"/>
</dbReference>
<organism evidence="1 2">
    <name type="scientific">Ambrosiozyma monospora</name>
    <name type="common">Yeast</name>
    <name type="synonym">Endomycopsis monosporus</name>
    <dbReference type="NCBI Taxonomy" id="43982"/>
    <lineage>
        <taxon>Eukaryota</taxon>
        <taxon>Fungi</taxon>
        <taxon>Dikarya</taxon>
        <taxon>Ascomycota</taxon>
        <taxon>Saccharomycotina</taxon>
        <taxon>Pichiomycetes</taxon>
        <taxon>Pichiales</taxon>
        <taxon>Pichiaceae</taxon>
        <taxon>Ambrosiozyma</taxon>
    </lineage>
</organism>
<accession>A0ACB5TCY4</accession>
<evidence type="ECO:0000313" key="1">
    <source>
        <dbReference type="EMBL" id="GME85713.1"/>
    </source>
</evidence>